<dbReference type="EMBL" id="KN549341">
    <property type="protein sequence ID" value="KHJ98223.1"/>
    <property type="molecule type" value="Genomic_DNA"/>
</dbReference>
<dbReference type="SUPFAM" id="SSF53098">
    <property type="entry name" value="Ribonuclease H-like"/>
    <property type="match status" value="1"/>
</dbReference>
<evidence type="ECO:0000313" key="7">
    <source>
        <dbReference type="EMBL" id="KHJ98223.1"/>
    </source>
</evidence>
<comment type="similarity">
    <text evidence="2">Belongs to the REXO1/REXO3 family.</text>
</comment>
<dbReference type="PANTHER" id="PTHR12801:SF115">
    <property type="entry name" value="FI18136P1-RELATED"/>
    <property type="match status" value="1"/>
</dbReference>
<dbReference type="PANTHER" id="PTHR12801">
    <property type="entry name" value="RNA EXONUCLEASE REXO1 / RECO3 FAMILY MEMBER-RELATED"/>
    <property type="match status" value="1"/>
</dbReference>
<sequence length="142" mass="16525">MQRVFRGRLFRLQRYLLSHFYFASSNPLNILIWPIPVIEIYWNLFQVRELLFEMINSETILIGHALENDLKALRIVHDNIIDTSVLFSRSSAEGRRFKRSLKSLAREKLDMEIQSEAGGHDSGEDAWAAMRLVLRALKSPLP</sequence>
<dbReference type="GO" id="GO:0004527">
    <property type="term" value="F:exonuclease activity"/>
    <property type="evidence" value="ECO:0007669"/>
    <property type="project" value="InterPro"/>
</dbReference>
<keyword evidence="6" id="KW-1133">Transmembrane helix</keyword>
<keyword evidence="3" id="KW-0540">Nuclease</keyword>
<evidence type="ECO:0000256" key="5">
    <source>
        <dbReference type="ARBA" id="ARBA00023242"/>
    </source>
</evidence>
<name>A0A0B1TL12_OESDE</name>
<keyword evidence="4" id="KW-0378">Hydrolase</keyword>
<dbReference type="Gene3D" id="3.30.420.10">
    <property type="entry name" value="Ribonuclease H-like superfamily/Ribonuclease H"/>
    <property type="match status" value="1"/>
</dbReference>
<dbReference type="GO" id="GO:0005634">
    <property type="term" value="C:nucleus"/>
    <property type="evidence" value="ECO:0007669"/>
    <property type="project" value="UniProtKB-SubCell"/>
</dbReference>
<accession>A0A0B1TL12</accession>
<dbReference type="InterPro" id="IPR047021">
    <property type="entry name" value="REXO1/3/4-like"/>
</dbReference>
<keyword evidence="6" id="KW-0472">Membrane</keyword>
<evidence type="ECO:0000313" key="8">
    <source>
        <dbReference type="Proteomes" id="UP000053660"/>
    </source>
</evidence>
<gene>
    <name evidence="7" type="ORF">OESDEN_01794</name>
</gene>
<evidence type="ECO:0000256" key="4">
    <source>
        <dbReference type="ARBA" id="ARBA00022801"/>
    </source>
</evidence>
<protein>
    <recommendedName>
        <fullName evidence="9">Exonuclease domain-containing protein</fullName>
    </recommendedName>
</protein>
<proteinExistence type="inferred from homology"/>
<evidence type="ECO:0000256" key="3">
    <source>
        <dbReference type="ARBA" id="ARBA00022722"/>
    </source>
</evidence>
<reference evidence="7 8" key="1">
    <citation type="submission" date="2014-03" db="EMBL/GenBank/DDBJ databases">
        <title>Draft genome of the hookworm Oesophagostomum dentatum.</title>
        <authorList>
            <person name="Mitreva M."/>
        </authorList>
    </citation>
    <scope>NUCLEOTIDE SEQUENCE [LARGE SCALE GENOMIC DNA]</scope>
    <source>
        <strain evidence="7 8">OD-Hann</strain>
    </source>
</reference>
<dbReference type="InterPro" id="IPR036397">
    <property type="entry name" value="RNaseH_sf"/>
</dbReference>
<dbReference type="InterPro" id="IPR012337">
    <property type="entry name" value="RNaseH-like_sf"/>
</dbReference>
<keyword evidence="6" id="KW-0812">Transmembrane</keyword>
<evidence type="ECO:0000256" key="2">
    <source>
        <dbReference type="ARBA" id="ARBA00006357"/>
    </source>
</evidence>
<evidence type="ECO:0000256" key="6">
    <source>
        <dbReference type="SAM" id="Phobius"/>
    </source>
</evidence>
<keyword evidence="5" id="KW-0539">Nucleus</keyword>
<keyword evidence="8" id="KW-1185">Reference proteome</keyword>
<dbReference type="AlphaFoldDB" id="A0A0B1TL12"/>
<dbReference type="Proteomes" id="UP000053660">
    <property type="component" value="Unassembled WGS sequence"/>
</dbReference>
<organism evidence="7 8">
    <name type="scientific">Oesophagostomum dentatum</name>
    <name type="common">Nodular worm</name>
    <dbReference type="NCBI Taxonomy" id="61180"/>
    <lineage>
        <taxon>Eukaryota</taxon>
        <taxon>Metazoa</taxon>
        <taxon>Ecdysozoa</taxon>
        <taxon>Nematoda</taxon>
        <taxon>Chromadorea</taxon>
        <taxon>Rhabditida</taxon>
        <taxon>Rhabditina</taxon>
        <taxon>Rhabditomorpha</taxon>
        <taxon>Strongyloidea</taxon>
        <taxon>Strongylidae</taxon>
        <taxon>Oesophagostomum</taxon>
    </lineage>
</organism>
<dbReference type="GO" id="GO:0003676">
    <property type="term" value="F:nucleic acid binding"/>
    <property type="evidence" value="ECO:0007669"/>
    <property type="project" value="InterPro"/>
</dbReference>
<comment type="subcellular location">
    <subcellularLocation>
        <location evidence="1">Nucleus</location>
    </subcellularLocation>
</comment>
<evidence type="ECO:0000256" key="1">
    <source>
        <dbReference type="ARBA" id="ARBA00004123"/>
    </source>
</evidence>
<dbReference type="OrthoDB" id="206335at2759"/>
<feature type="transmembrane region" description="Helical" evidence="6">
    <location>
        <begin position="20"/>
        <end position="42"/>
    </location>
</feature>
<evidence type="ECO:0008006" key="9">
    <source>
        <dbReference type="Google" id="ProtNLM"/>
    </source>
</evidence>